<evidence type="ECO:0000313" key="9">
    <source>
        <dbReference type="EMBL" id="MBA5777369.1"/>
    </source>
</evidence>
<dbReference type="GO" id="GO:0016787">
    <property type="term" value="F:hydrolase activity"/>
    <property type="evidence" value="ECO:0007669"/>
    <property type="project" value="UniProtKB-KW"/>
</dbReference>
<keyword evidence="2" id="KW-0378">Hydrolase</keyword>
<dbReference type="Pfam" id="PF02492">
    <property type="entry name" value="cobW"/>
    <property type="match status" value="1"/>
</dbReference>
<organism evidence="9 10">
    <name type="scientific">Stappia albiluteola</name>
    <dbReference type="NCBI Taxonomy" id="2758565"/>
    <lineage>
        <taxon>Bacteria</taxon>
        <taxon>Pseudomonadati</taxon>
        <taxon>Pseudomonadota</taxon>
        <taxon>Alphaproteobacteria</taxon>
        <taxon>Hyphomicrobiales</taxon>
        <taxon>Stappiaceae</taxon>
        <taxon>Stappia</taxon>
    </lineage>
</organism>
<dbReference type="AlphaFoldDB" id="A0A839AFN4"/>
<dbReference type="CDD" id="cd03112">
    <property type="entry name" value="CobW-like"/>
    <property type="match status" value="1"/>
</dbReference>
<evidence type="ECO:0000256" key="5">
    <source>
        <dbReference type="ARBA" id="ARBA00045658"/>
    </source>
</evidence>
<evidence type="ECO:0000256" key="4">
    <source>
        <dbReference type="ARBA" id="ARBA00034320"/>
    </source>
</evidence>
<evidence type="ECO:0000256" key="1">
    <source>
        <dbReference type="ARBA" id="ARBA00022741"/>
    </source>
</evidence>
<dbReference type="InterPro" id="IPR027417">
    <property type="entry name" value="P-loop_NTPase"/>
</dbReference>
<feature type="region of interest" description="Disordered" evidence="7">
    <location>
        <begin position="235"/>
        <end position="260"/>
    </location>
</feature>
<dbReference type="Gene3D" id="3.40.50.300">
    <property type="entry name" value="P-loop containing nucleotide triphosphate hydrolases"/>
    <property type="match status" value="1"/>
</dbReference>
<dbReference type="InterPro" id="IPR051316">
    <property type="entry name" value="Zinc-reg_GTPase_activator"/>
</dbReference>
<comment type="catalytic activity">
    <reaction evidence="6">
        <text>GTP + H2O = GDP + phosphate + H(+)</text>
        <dbReference type="Rhea" id="RHEA:19669"/>
        <dbReference type="ChEBI" id="CHEBI:15377"/>
        <dbReference type="ChEBI" id="CHEBI:15378"/>
        <dbReference type="ChEBI" id="CHEBI:37565"/>
        <dbReference type="ChEBI" id="CHEBI:43474"/>
        <dbReference type="ChEBI" id="CHEBI:58189"/>
    </reaction>
    <physiologicalReaction direction="left-to-right" evidence="6">
        <dbReference type="Rhea" id="RHEA:19670"/>
    </physiologicalReaction>
</comment>
<name>A0A839AFN4_9HYPH</name>
<comment type="similarity">
    <text evidence="4">Belongs to the SIMIBI class G3E GTPase family. ZNG1 subfamily.</text>
</comment>
<accession>A0A839AFN4</accession>
<dbReference type="Pfam" id="PF07683">
    <property type="entry name" value="CobW_C"/>
    <property type="match status" value="1"/>
</dbReference>
<dbReference type="SUPFAM" id="SSF90002">
    <property type="entry name" value="Hypothetical protein YjiA, C-terminal domain"/>
    <property type="match status" value="1"/>
</dbReference>
<dbReference type="InterPro" id="IPR003495">
    <property type="entry name" value="CobW/HypB/UreG_nucleotide-bd"/>
</dbReference>
<dbReference type="SUPFAM" id="SSF52540">
    <property type="entry name" value="P-loop containing nucleoside triphosphate hydrolases"/>
    <property type="match status" value="1"/>
</dbReference>
<evidence type="ECO:0000256" key="3">
    <source>
        <dbReference type="ARBA" id="ARBA00023186"/>
    </source>
</evidence>
<dbReference type="InterPro" id="IPR036627">
    <property type="entry name" value="CobW-likC_sf"/>
</dbReference>
<dbReference type="Gene3D" id="3.30.1220.10">
    <property type="entry name" value="CobW-like, C-terminal domain"/>
    <property type="match status" value="1"/>
</dbReference>
<dbReference type="PANTHER" id="PTHR13748">
    <property type="entry name" value="COBW-RELATED"/>
    <property type="match status" value="1"/>
</dbReference>
<evidence type="ECO:0000259" key="8">
    <source>
        <dbReference type="SMART" id="SM00833"/>
    </source>
</evidence>
<feature type="domain" description="CobW C-terminal" evidence="8">
    <location>
        <begin position="260"/>
        <end position="353"/>
    </location>
</feature>
<dbReference type="PANTHER" id="PTHR13748:SF59">
    <property type="entry name" value="COBW C-TERMINAL DOMAIN-CONTAINING PROTEIN"/>
    <property type="match status" value="1"/>
</dbReference>
<dbReference type="InterPro" id="IPR011629">
    <property type="entry name" value="CobW-like_C"/>
</dbReference>
<comment type="function">
    <text evidence="5">Zinc chaperone that directly transfers zinc cofactor to target proteins, thereby activating them. Zinc is transferred from the CXCC motif in the GTPase domain to the zinc binding site in target proteins in a process requiring GTP hydrolysis.</text>
</comment>
<evidence type="ECO:0000313" key="10">
    <source>
        <dbReference type="Proteomes" id="UP000541109"/>
    </source>
</evidence>
<reference evidence="9 10" key="1">
    <citation type="submission" date="2020-07" db="EMBL/GenBank/DDBJ databases">
        <title>Stappia sp., F7233, whole genome shotgun sequencing project.</title>
        <authorList>
            <person name="Jiang S."/>
            <person name="Liu Z.W."/>
            <person name="Du Z.J."/>
        </authorList>
    </citation>
    <scope>NUCLEOTIDE SEQUENCE [LARGE SCALE GENOMIC DNA]</scope>
    <source>
        <strain evidence="9 10">F7233</strain>
    </source>
</reference>
<dbReference type="EMBL" id="JACFXV010000048">
    <property type="protein sequence ID" value="MBA5777369.1"/>
    <property type="molecule type" value="Genomic_DNA"/>
</dbReference>
<proteinExistence type="inferred from homology"/>
<dbReference type="RefSeq" id="WP_182164687.1">
    <property type="nucleotide sequence ID" value="NZ_JACFXV010000048.1"/>
</dbReference>
<keyword evidence="3" id="KW-0143">Chaperone</keyword>
<keyword evidence="1" id="KW-0547">Nucleotide-binding</keyword>
<gene>
    <name evidence="9" type="ORF">H2509_09540</name>
</gene>
<dbReference type="GO" id="GO:0000166">
    <property type="term" value="F:nucleotide binding"/>
    <property type="evidence" value="ECO:0007669"/>
    <property type="project" value="UniProtKB-KW"/>
</dbReference>
<dbReference type="Proteomes" id="UP000541109">
    <property type="component" value="Unassembled WGS sequence"/>
</dbReference>
<dbReference type="SMART" id="SM00833">
    <property type="entry name" value="CobW_C"/>
    <property type="match status" value="1"/>
</dbReference>
<evidence type="ECO:0000256" key="6">
    <source>
        <dbReference type="ARBA" id="ARBA00049117"/>
    </source>
</evidence>
<sequence>MSATPAGTDAKIPVTVLTGYLGAGKTTLMNRILTENHGTRYAVIVNEFGEIGIDNDLLVESDEEIFEMNNGCICCTVRGDLIRTVENLMKRKGTFDAILVETTGVADPAPVAQTFFMDEDVRDKARLDAVVTVVDCRHVLKRLEDTTEAEDQIAFADVILLNKTDLVTAEELKAVEERIHSINPYAVLHRTERCAIDLANVLNRGAFDLDRILSLDPQFLEAHDHDHECGPDCDHDHHHHHHGHDHHDHDHGHHHDTHSVRSISLTAKDLDPQVFFRWISEVTQIQGPNILRLKGIMAFKDDPQRYVVQGVHMIIEGDHQRDWKAGEERLSRLVFIGRDLDEAALRTGLKACEA</sequence>
<protein>
    <submittedName>
        <fullName evidence="9">GTP-binding protein</fullName>
    </submittedName>
</protein>
<keyword evidence="10" id="KW-1185">Reference proteome</keyword>
<evidence type="ECO:0000256" key="7">
    <source>
        <dbReference type="SAM" id="MobiDB-lite"/>
    </source>
</evidence>
<feature type="compositionally biased region" description="Basic and acidic residues" evidence="7">
    <location>
        <begin position="245"/>
        <end position="259"/>
    </location>
</feature>
<evidence type="ECO:0000256" key="2">
    <source>
        <dbReference type="ARBA" id="ARBA00022801"/>
    </source>
</evidence>
<comment type="caution">
    <text evidence="9">The sequence shown here is derived from an EMBL/GenBank/DDBJ whole genome shotgun (WGS) entry which is preliminary data.</text>
</comment>